<dbReference type="Pfam" id="PF01494">
    <property type="entry name" value="FAD_binding_3"/>
    <property type="match status" value="1"/>
</dbReference>
<dbReference type="InterPro" id="IPR050641">
    <property type="entry name" value="RIFMO-like"/>
</dbReference>
<dbReference type="PRINTS" id="PR00420">
    <property type="entry name" value="RNGMNOXGNASE"/>
</dbReference>
<dbReference type="GO" id="GO:0071949">
    <property type="term" value="F:FAD binding"/>
    <property type="evidence" value="ECO:0007669"/>
    <property type="project" value="InterPro"/>
</dbReference>
<dbReference type="EMBL" id="BNAV01000001">
    <property type="protein sequence ID" value="GHF37036.1"/>
    <property type="molecule type" value="Genomic_DNA"/>
</dbReference>
<evidence type="ECO:0000256" key="4">
    <source>
        <dbReference type="SAM" id="MobiDB-lite"/>
    </source>
</evidence>
<keyword evidence="7" id="KW-1185">Reference proteome</keyword>
<sequence>MTERFRSGNVFLAGDAAHRFPPTGGMGLNSGVQDVHNLAWNMAFVVSGAASPRLLDTYEWSGAQSPNPTPRGRRTTSAA</sequence>
<evidence type="ECO:0000256" key="1">
    <source>
        <dbReference type="ARBA" id="ARBA00001974"/>
    </source>
</evidence>
<dbReference type="InterPro" id="IPR036188">
    <property type="entry name" value="FAD/NAD-bd_sf"/>
</dbReference>
<accession>A0A8H9MBP7</accession>
<dbReference type="SUPFAM" id="SSF51905">
    <property type="entry name" value="FAD/NAD(P)-binding domain"/>
    <property type="match status" value="1"/>
</dbReference>
<evidence type="ECO:0000256" key="2">
    <source>
        <dbReference type="ARBA" id="ARBA00022630"/>
    </source>
</evidence>
<evidence type="ECO:0000256" key="3">
    <source>
        <dbReference type="ARBA" id="ARBA00022827"/>
    </source>
</evidence>
<dbReference type="InterPro" id="IPR002938">
    <property type="entry name" value="FAD-bd"/>
</dbReference>
<dbReference type="Gene3D" id="3.50.50.60">
    <property type="entry name" value="FAD/NAD(P)-binding domain"/>
    <property type="match status" value="1"/>
</dbReference>
<dbReference type="PANTHER" id="PTHR43004:SF19">
    <property type="entry name" value="BINDING MONOOXYGENASE, PUTATIVE (JCVI)-RELATED"/>
    <property type="match status" value="1"/>
</dbReference>
<dbReference type="PANTHER" id="PTHR43004">
    <property type="entry name" value="TRK SYSTEM POTASSIUM UPTAKE PROTEIN"/>
    <property type="match status" value="1"/>
</dbReference>
<protein>
    <recommendedName>
        <fullName evidence="5">FAD-binding domain-containing protein</fullName>
    </recommendedName>
</protein>
<evidence type="ECO:0000313" key="7">
    <source>
        <dbReference type="Proteomes" id="UP000658656"/>
    </source>
</evidence>
<feature type="domain" description="FAD-binding" evidence="5">
    <location>
        <begin position="1"/>
        <end position="61"/>
    </location>
</feature>
<feature type="region of interest" description="Disordered" evidence="4">
    <location>
        <begin position="59"/>
        <end position="79"/>
    </location>
</feature>
<reference evidence="6" key="2">
    <citation type="submission" date="2020-09" db="EMBL/GenBank/DDBJ databases">
        <authorList>
            <person name="Sun Q."/>
            <person name="Zhou Y."/>
        </authorList>
    </citation>
    <scope>NUCLEOTIDE SEQUENCE</scope>
    <source>
        <strain evidence="6">CGMCC 4.7679</strain>
    </source>
</reference>
<evidence type="ECO:0000313" key="6">
    <source>
        <dbReference type="EMBL" id="GHF37036.1"/>
    </source>
</evidence>
<keyword evidence="3" id="KW-0274">FAD</keyword>
<reference evidence="6" key="1">
    <citation type="journal article" date="2014" name="Int. J. Syst. Evol. Microbiol.">
        <title>Complete genome sequence of Corynebacterium casei LMG S-19264T (=DSM 44701T), isolated from a smear-ripened cheese.</title>
        <authorList>
            <consortium name="US DOE Joint Genome Institute (JGI-PGF)"/>
            <person name="Walter F."/>
            <person name="Albersmeier A."/>
            <person name="Kalinowski J."/>
            <person name="Ruckert C."/>
        </authorList>
    </citation>
    <scope>NUCLEOTIDE SEQUENCE</scope>
    <source>
        <strain evidence="6">CGMCC 4.7679</strain>
    </source>
</reference>
<dbReference type="Proteomes" id="UP000658656">
    <property type="component" value="Unassembled WGS sequence"/>
</dbReference>
<name>A0A8H9MBP7_9PSEU</name>
<dbReference type="GO" id="GO:0016709">
    <property type="term" value="F:oxidoreductase activity, acting on paired donors, with incorporation or reduction of molecular oxygen, NAD(P)H as one donor, and incorporation of one atom of oxygen"/>
    <property type="evidence" value="ECO:0007669"/>
    <property type="project" value="UniProtKB-ARBA"/>
</dbReference>
<organism evidence="6 7">
    <name type="scientific">Amycolatopsis bartoniae</name>
    <dbReference type="NCBI Taxonomy" id="941986"/>
    <lineage>
        <taxon>Bacteria</taxon>
        <taxon>Bacillati</taxon>
        <taxon>Actinomycetota</taxon>
        <taxon>Actinomycetes</taxon>
        <taxon>Pseudonocardiales</taxon>
        <taxon>Pseudonocardiaceae</taxon>
        <taxon>Amycolatopsis</taxon>
    </lineage>
</organism>
<keyword evidence="2" id="KW-0285">Flavoprotein</keyword>
<comment type="cofactor">
    <cofactor evidence="1">
        <name>FAD</name>
        <dbReference type="ChEBI" id="CHEBI:57692"/>
    </cofactor>
</comment>
<comment type="caution">
    <text evidence="6">The sequence shown here is derived from an EMBL/GenBank/DDBJ whole genome shotgun (WGS) entry which is preliminary data.</text>
</comment>
<dbReference type="AlphaFoldDB" id="A0A8H9MBP7"/>
<gene>
    <name evidence="6" type="ORF">GCM10017566_07730</name>
</gene>
<evidence type="ECO:0000259" key="5">
    <source>
        <dbReference type="Pfam" id="PF01494"/>
    </source>
</evidence>
<proteinExistence type="predicted"/>